<dbReference type="EMBL" id="JAHIBW010000005">
    <property type="protein sequence ID" value="KAG7310772.1"/>
    <property type="molecule type" value="Genomic_DNA"/>
</dbReference>
<keyword evidence="6" id="KW-1185">Reference proteome</keyword>
<evidence type="ECO:0000256" key="3">
    <source>
        <dbReference type="SAM" id="SignalP"/>
    </source>
</evidence>
<dbReference type="InterPro" id="IPR002018">
    <property type="entry name" value="CarbesteraseB"/>
</dbReference>
<dbReference type="SUPFAM" id="SSF53474">
    <property type="entry name" value="alpha/beta-Hydrolases"/>
    <property type="match status" value="1"/>
</dbReference>
<reference evidence="5 6" key="1">
    <citation type="submission" date="2021-06" db="EMBL/GenBank/DDBJ databases">
        <title>A haploid diamondback moth (Plutella xylostella L.) genome assembly resolves 31 chromosomes and identifies a diamide resistance mutation.</title>
        <authorList>
            <person name="Ward C.M."/>
            <person name="Perry K.D."/>
            <person name="Baker G."/>
            <person name="Powis K."/>
            <person name="Heckel D.G."/>
            <person name="Baxter S.W."/>
        </authorList>
    </citation>
    <scope>NUCLEOTIDE SEQUENCE [LARGE SCALE GENOMIC DNA]</scope>
    <source>
        <strain evidence="5 6">LV</strain>
        <tissue evidence="5">Single pupa</tissue>
    </source>
</reference>
<proteinExistence type="predicted"/>
<organism evidence="5 6">
    <name type="scientific">Plutella xylostella</name>
    <name type="common">Diamondback moth</name>
    <name type="synonym">Plutella maculipennis</name>
    <dbReference type="NCBI Taxonomy" id="51655"/>
    <lineage>
        <taxon>Eukaryota</taxon>
        <taxon>Metazoa</taxon>
        <taxon>Ecdysozoa</taxon>
        <taxon>Arthropoda</taxon>
        <taxon>Hexapoda</taxon>
        <taxon>Insecta</taxon>
        <taxon>Pterygota</taxon>
        <taxon>Neoptera</taxon>
        <taxon>Endopterygota</taxon>
        <taxon>Lepidoptera</taxon>
        <taxon>Glossata</taxon>
        <taxon>Ditrysia</taxon>
        <taxon>Yponomeutoidea</taxon>
        <taxon>Plutellidae</taxon>
        <taxon>Plutella</taxon>
    </lineage>
</organism>
<sequence>MICLRLNRSLTVDRVVSVTMWSVILLSILASAQGQTQTEGDPPTVTIAQGSVVGTAVTSSGFTHYEFHGIPYADSTSGSHRFKAPRPAPTFTQTFIADRKGIKCVKAIKGGYEGTEDCLVANVYTPAIDPEKKYPVMVWIKGSEFEKTKGPELSFKNLIEKEVIVVSLNFRESILGYLCLGTETAPGNAGLKDIIAGLQWVKDNIEQFGGDPESITLFGHGSGAAAVDLVTLSPMSKGLVHRAIAQSGSSISPWSVTRDPTQYAILVAEQLGHEITEELEIEKLSEVFTRTSVAALMAVIDELDLTDNSLAFAPCIENEHLDDEKFLEKSPFSTLTEGTYTKIPMIFGFVENEGTIRFDEALEADWLTKMDQSFSDFIQPDLDFETTEEKESIAKEIRSRYFNSNPINMENIESYIDYHGDTMVLISVIREARLRAGSSGEPTYLYEFSYQGAVGDAFVGSLPASVVGAAHGQELAYLFDIDTAATVETNAGDEFVQKVLVERWTNFAKTGRPTSESSASFWPVVNSGNTNVLLIRNEPNSINQATDVPITDPHREDVDFWNQIYEKHFLDAEGHWTAEEKEEEEEEEEVDTTEDPLMTTETPETEPDVPDSAPAAVGYTFLILAFFAVVDKFHSAQILA</sequence>
<feature type="region of interest" description="Disordered" evidence="2">
    <location>
        <begin position="578"/>
        <end position="611"/>
    </location>
</feature>
<comment type="caution">
    <text evidence="5">The sequence shown here is derived from an EMBL/GenBank/DDBJ whole genome shotgun (WGS) entry which is preliminary data.</text>
</comment>
<evidence type="ECO:0000259" key="4">
    <source>
        <dbReference type="Pfam" id="PF00135"/>
    </source>
</evidence>
<dbReference type="Pfam" id="PF00135">
    <property type="entry name" value="COesterase"/>
    <property type="match status" value="1"/>
</dbReference>
<dbReference type="InterPro" id="IPR029058">
    <property type="entry name" value="AB_hydrolase_fold"/>
</dbReference>
<feature type="signal peptide" evidence="3">
    <location>
        <begin position="1"/>
        <end position="34"/>
    </location>
</feature>
<evidence type="ECO:0000256" key="1">
    <source>
        <dbReference type="ARBA" id="ARBA00023180"/>
    </source>
</evidence>
<evidence type="ECO:0000256" key="2">
    <source>
        <dbReference type="SAM" id="MobiDB-lite"/>
    </source>
</evidence>
<feature type="compositionally biased region" description="Acidic residues" evidence="2">
    <location>
        <begin position="580"/>
        <end position="594"/>
    </location>
</feature>
<name>A0ABQ7R0F6_PLUXY</name>
<protein>
    <recommendedName>
        <fullName evidence="4">Carboxylesterase type B domain-containing protein</fullName>
    </recommendedName>
</protein>
<evidence type="ECO:0000313" key="5">
    <source>
        <dbReference type="EMBL" id="KAG7310772.1"/>
    </source>
</evidence>
<keyword evidence="3" id="KW-0732">Signal</keyword>
<feature type="chain" id="PRO_5045710676" description="Carboxylesterase type B domain-containing protein" evidence="3">
    <location>
        <begin position="35"/>
        <end position="640"/>
    </location>
</feature>
<evidence type="ECO:0000313" key="6">
    <source>
        <dbReference type="Proteomes" id="UP000823941"/>
    </source>
</evidence>
<feature type="domain" description="Carboxylesterase type B" evidence="4">
    <location>
        <begin position="42"/>
        <end position="545"/>
    </location>
</feature>
<keyword evidence="1" id="KW-0325">Glycoprotein</keyword>
<dbReference type="InterPro" id="IPR050309">
    <property type="entry name" value="Type-B_Carboxylest/Lipase"/>
</dbReference>
<dbReference type="PANTHER" id="PTHR11559">
    <property type="entry name" value="CARBOXYLESTERASE"/>
    <property type="match status" value="1"/>
</dbReference>
<dbReference type="Gene3D" id="3.40.50.1820">
    <property type="entry name" value="alpha/beta hydrolase"/>
    <property type="match status" value="1"/>
</dbReference>
<dbReference type="Proteomes" id="UP000823941">
    <property type="component" value="Chromosome 5"/>
</dbReference>
<accession>A0ABQ7R0F6</accession>
<gene>
    <name evidence="5" type="ORF">JYU34_003586</name>
</gene>